<evidence type="ECO:0008006" key="3">
    <source>
        <dbReference type="Google" id="ProtNLM"/>
    </source>
</evidence>
<dbReference type="EMBL" id="WELI01000005">
    <property type="protein sequence ID" value="KAB7730391.1"/>
    <property type="molecule type" value="Genomic_DNA"/>
</dbReference>
<dbReference type="Proteomes" id="UP000488299">
    <property type="component" value="Unassembled WGS sequence"/>
</dbReference>
<protein>
    <recommendedName>
        <fullName evidence="3">Ig-like domain-containing protein</fullName>
    </recommendedName>
</protein>
<dbReference type="AlphaFoldDB" id="A0A7J5TZA6"/>
<name>A0A7J5TZA6_9BACT</name>
<evidence type="ECO:0000313" key="1">
    <source>
        <dbReference type="EMBL" id="KAB7730391.1"/>
    </source>
</evidence>
<sequence length="971" mass="99111">MTTIRYRFLLITGLLCIWAGLRGIRAQTIPAPTNVLGVGDVMITAYNSSDDKCNGSSVNDQFVFIPLKDLAAGTVIYFTDYGWVSGGGFQSRRVASPANNGTGSGGTNDGIISWTTSVSVAAGTQIAIRCKYSPSASLGTAAGVETAALLATNSQPPCTDTYYMDLSDGSPDQIFAYQAASPRAPNPTVLTGVLIRGEGGWNSTLFDSSPPNSSSSTLPSTLVMGNSAFELSVPDPPDNVYFFNFLYNLAKYDCANPGNITLGFPKQLRQSVYARATGNNPTALRWTYPTGGGCDGFIYQPNPNLDCPQSAIPTGFTMPNACVFTVLQVKITAQPQSRTICSYQQTQFAITSQNAQTYKWQVSPNGTSWTDLTDGTVYSGVTSQTLTVLSASGLHNTRYRCIAMEPTEPSSVTSLTALLTVNDPPQALALTPSGPITCTALSVSLTASTTTPSTTFAYTGPTGPIGVANNIRVFTTSAPGLYSVTATAPNTCTSTASTTVLLDQTPPADPLLAVDGVVSCTGSATLTASTSTTGSFGYQFRNAGGVVAGSGNIRIVNTPGIYSVVITSNTNGCTSVAANTVLPDLVPPQTVTLLASSTVLTCAIPSVTMTAGSTTADVVYSFRGPSGVLGTQSTVNTRVISSPGTYSVTVTGPNGCTTLQTTSVTQNTLTPAISATSVTPALVCAEQPFTVGVTATGGVDGLSYNWVETTGSGAAQWTANVPSPAHNTASVTIPGTLNTLTANGRKVYSYTVTDNASGCSVTGSVSVSVTAIAFAAAPTLVSTSTGPGLPFVVTYAPAACSFVNPTAFTVEVSDGNGVFGVNSTTVTPSSSTASSLTFTIPAALVSSAGYRLKVIYNGSVYSPASSSFTVSSLSITASQTTACVGQTIQLTASGCPSPNVVVWSTGEQAPFIIVSLTATTTISASCVMPSGAARVATPAASGLAKPGAVGKPLGLASPAENRRLLGAPGGR</sequence>
<evidence type="ECO:0000313" key="2">
    <source>
        <dbReference type="Proteomes" id="UP000488299"/>
    </source>
</evidence>
<comment type="caution">
    <text evidence="1">The sequence shown here is derived from an EMBL/GenBank/DDBJ whole genome shotgun (WGS) entry which is preliminary data.</text>
</comment>
<keyword evidence="2" id="KW-1185">Reference proteome</keyword>
<accession>A0A7J5TZA6</accession>
<gene>
    <name evidence="1" type="ORF">F5984_14665</name>
</gene>
<organism evidence="1 2">
    <name type="scientific">Rudanella paleaurantiibacter</name>
    <dbReference type="NCBI Taxonomy" id="2614655"/>
    <lineage>
        <taxon>Bacteria</taxon>
        <taxon>Pseudomonadati</taxon>
        <taxon>Bacteroidota</taxon>
        <taxon>Cytophagia</taxon>
        <taxon>Cytophagales</taxon>
        <taxon>Cytophagaceae</taxon>
        <taxon>Rudanella</taxon>
    </lineage>
</organism>
<reference evidence="1 2" key="1">
    <citation type="submission" date="2019-10" db="EMBL/GenBank/DDBJ databases">
        <title>Rudanella paleaurantiibacter sp. nov., isolated from sludge.</title>
        <authorList>
            <person name="Xu S.Q."/>
        </authorList>
    </citation>
    <scope>NUCLEOTIDE SEQUENCE [LARGE SCALE GENOMIC DNA]</scope>
    <source>
        <strain evidence="1 2">HX-22-17</strain>
    </source>
</reference>
<dbReference type="RefSeq" id="WP_152124977.1">
    <property type="nucleotide sequence ID" value="NZ_WELI01000005.1"/>
</dbReference>
<proteinExistence type="predicted"/>